<keyword evidence="3" id="KW-1185">Reference proteome</keyword>
<keyword evidence="1" id="KW-0472">Membrane</keyword>
<feature type="transmembrane region" description="Helical" evidence="1">
    <location>
        <begin position="12"/>
        <end position="34"/>
    </location>
</feature>
<gene>
    <name evidence="2" type="ORF">ALC60_11692</name>
</gene>
<dbReference type="Proteomes" id="UP000075809">
    <property type="component" value="Unassembled WGS sequence"/>
</dbReference>
<sequence>MLYSIINYLNNFYIILLIILIIILYLHFSCYHHFGFEAAS</sequence>
<name>A0A151WNI1_9HYME</name>
<protein>
    <submittedName>
        <fullName evidence="2">Uncharacterized protein</fullName>
    </submittedName>
</protein>
<organism evidence="2 3">
    <name type="scientific">Mycetomoellerius zeteki</name>
    <dbReference type="NCBI Taxonomy" id="64791"/>
    <lineage>
        <taxon>Eukaryota</taxon>
        <taxon>Metazoa</taxon>
        <taxon>Ecdysozoa</taxon>
        <taxon>Arthropoda</taxon>
        <taxon>Hexapoda</taxon>
        <taxon>Insecta</taxon>
        <taxon>Pterygota</taxon>
        <taxon>Neoptera</taxon>
        <taxon>Endopterygota</taxon>
        <taxon>Hymenoptera</taxon>
        <taxon>Apocrita</taxon>
        <taxon>Aculeata</taxon>
        <taxon>Formicoidea</taxon>
        <taxon>Formicidae</taxon>
        <taxon>Myrmicinae</taxon>
        <taxon>Mycetomoellerius</taxon>
    </lineage>
</organism>
<reference evidence="2 3" key="1">
    <citation type="submission" date="2015-09" db="EMBL/GenBank/DDBJ databases">
        <title>Trachymyrmex zeteki WGS genome.</title>
        <authorList>
            <person name="Nygaard S."/>
            <person name="Hu H."/>
            <person name="Boomsma J."/>
            <person name="Zhang G."/>
        </authorList>
    </citation>
    <scope>NUCLEOTIDE SEQUENCE [LARGE SCALE GENOMIC DNA]</scope>
    <source>
        <strain evidence="2">Tzet28-1</strain>
        <tissue evidence="2">Whole body</tissue>
    </source>
</reference>
<keyword evidence="1" id="KW-0812">Transmembrane</keyword>
<accession>A0A151WNI1</accession>
<dbReference type="AlphaFoldDB" id="A0A151WNI1"/>
<evidence type="ECO:0000313" key="2">
    <source>
        <dbReference type="EMBL" id="KYQ49245.1"/>
    </source>
</evidence>
<evidence type="ECO:0000256" key="1">
    <source>
        <dbReference type="SAM" id="Phobius"/>
    </source>
</evidence>
<proteinExistence type="predicted"/>
<dbReference type="EMBL" id="KQ982924">
    <property type="protein sequence ID" value="KYQ49245.1"/>
    <property type="molecule type" value="Genomic_DNA"/>
</dbReference>
<keyword evidence="1" id="KW-1133">Transmembrane helix</keyword>
<evidence type="ECO:0000313" key="3">
    <source>
        <dbReference type="Proteomes" id="UP000075809"/>
    </source>
</evidence>